<proteinExistence type="predicted"/>
<dbReference type="InterPro" id="IPR042047">
    <property type="entry name" value="SleB_dom1"/>
</dbReference>
<protein>
    <submittedName>
        <fullName evidence="2">Cell wall hydrolase</fullName>
    </submittedName>
</protein>
<organism evidence="2 3">
    <name type="scientific">Candidatus Accumulibacter phosphatis</name>
    <dbReference type="NCBI Taxonomy" id="327160"/>
    <lineage>
        <taxon>Bacteria</taxon>
        <taxon>Pseudomonadati</taxon>
        <taxon>Pseudomonadota</taxon>
        <taxon>Betaproteobacteria</taxon>
        <taxon>Candidatus Accumulibacter</taxon>
    </lineage>
</organism>
<accession>A0ABX1U2T7</accession>
<evidence type="ECO:0000313" key="3">
    <source>
        <dbReference type="Proteomes" id="UP000749010"/>
    </source>
</evidence>
<evidence type="ECO:0000259" key="1">
    <source>
        <dbReference type="Pfam" id="PF07486"/>
    </source>
</evidence>
<dbReference type="EMBL" id="SPMY01000064">
    <property type="protein sequence ID" value="NMQ29649.1"/>
    <property type="molecule type" value="Genomic_DNA"/>
</dbReference>
<dbReference type="InterPro" id="IPR011105">
    <property type="entry name" value="Cell_wall_hydrolase_SleB"/>
</dbReference>
<keyword evidence="2" id="KW-0378">Hydrolase</keyword>
<feature type="domain" description="Cell wall hydrolase SleB" evidence="1">
    <location>
        <begin position="1"/>
        <end position="118"/>
    </location>
</feature>
<reference evidence="2 3" key="1">
    <citation type="submission" date="2019-03" db="EMBL/GenBank/DDBJ databases">
        <title>Metabolic reconstructions from genomes of highly enriched 'Candidatus Accumulibacter' and 'Candidatus Competibacter' bioreactor populations.</title>
        <authorList>
            <person name="Annavajhala M.K."/>
            <person name="Welles L."/>
            <person name="Abbas B."/>
            <person name="Sorokin D."/>
            <person name="Park H."/>
            <person name="Van Loosdrecht M."/>
            <person name="Chandran K."/>
        </authorList>
    </citation>
    <scope>NUCLEOTIDE SEQUENCE [LARGE SCALE GENOMIC DNA]</scope>
    <source>
        <strain evidence="2 3">SBR_S</strain>
    </source>
</reference>
<evidence type="ECO:0000313" key="2">
    <source>
        <dbReference type="EMBL" id="NMQ29649.1"/>
    </source>
</evidence>
<dbReference type="Proteomes" id="UP000749010">
    <property type="component" value="Unassembled WGS sequence"/>
</dbReference>
<sequence>MAAVAHVVLNRCRKKSWWGRTITEVCRKAWQFTCWNVGDPNLKKLLAVNEADSQFVLALAIAGAAVARLDGRQHAASDRLGDDPTRGATHYYSEILSVPPKWARGKQPCAQIGRHRFFNDIA</sequence>
<dbReference type="Gene3D" id="1.10.10.2520">
    <property type="entry name" value="Cell wall hydrolase SleB, domain 1"/>
    <property type="match status" value="1"/>
</dbReference>
<gene>
    <name evidence="2" type="ORF">E4Q23_18850</name>
</gene>
<dbReference type="GO" id="GO:0016787">
    <property type="term" value="F:hydrolase activity"/>
    <property type="evidence" value="ECO:0007669"/>
    <property type="project" value="UniProtKB-KW"/>
</dbReference>
<dbReference type="Gene3D" id="6.20.240.60">
    <property type="match status" value="1"/>
</dbReference>
<comment type="caution">
    <text evidence="2">The sequence shown here is derived from an EMBL/GenBank/DDBJ whole genome shotgun (WGS) entry which is preliminary data.</text>
</comment>
<dbReference type="Pfam" id="PF07486">
    <property type="entry name" value="Hydrolase_2"/>
    <property type="match status" value="1"/>
</dbReference>
<name>A0ABX1U2T7_9PROT</name>
<keyword evidence="3" id="KW-1185">Reference proteome</keyword>